<feature type="domain" description="Calcium/calmodulin-dependent protein kinase II association-domain" evidence="2">
    <location>
        <begin position="49"/>
        <end position="173"/>
    </location>
</feature>
<dbReference type="CDD" id="cd00531">
    <property type="entry name" value="NTF2_like"/>
    <property type="match status" value="1"/>
</dbReference>
<dbReference type="NCBIfam" id="TIGR02246">
    <property type="entry name" value="SgcJ/EcaC family oxidoreductase"/>
    <property type="match status" value="1"/>
</dbReference>
<protein>
    <submittedName>
        <fullName evidence="3">SgcJ/EcaC family oxidoreductase</fullName>
    </submittedName>
</protein>
<evidence type="ECO:0000313" key="4">
    <source>
        <dbReference type="Proteomes" id="UP001601422"/>
    </source>
</evidence>
<proteinExistence type="predicted"/>
<dbReference type="PIRSF" id="PIRSF028470">
    <property type="entry name" value="UCP028470"/>
    <property type="match status" value="1"/>
</dbReference>
<dbReference type="PROSITE" id="PS51318">
    <property type="entry name" value="TAT"/>
    <property type="match status" value="1"/>
</dbReference>
<feature type="chain" id="PRO_5047109752" evidence="1">
    <location>
        <begin position="22"/>
        <end position="175"/>
    </location>
</feature>
<dbReference type="EMBL" id="JBIAJP010000003">
    <property type="protein sequence ID" value="MFF0004592.1"/>
    <property type="molecule type" value="Genomic_DNA"/>
</dbReference>
<name>A0ABW6MW44_9ACTN</name>
<dbReference type="Proteomes" id="UP001601422">
    <property type="component" value="Unassembled WGS sequence"/>
</dbReference>
<dbReference type="Gene3D" id="3.10.450.50">
    <property type="match status" value="1"/>
</dbReference>
<feature type="signal peptide" evidence="1">
    <location>
        <begin position="1"/>
        <end position="21"/>
    </location>
</feature>
<accession>A0ABW6MW44</accession>
<comment type="caution">
    <text evidence="3">The sequence shown here is derived from an EMBL/GenBank/DDBJ whole genome shotgun (WGS) entry which is preliminary data.</text>
</comment>
<dbReference type="InterPro" id="IPR011944">
    <property type="entry name" value="Steroid_delta5-4_isomerase"/>
</dbReference>
<organism evidence="3 4">
    <name type="scientific">Streptomyces tibetensis</name>
    <dbReference type="NCBI Taxonomy" id="2382123"/>
    <lineage>
        <taxon>Bacteria</taxon>
        <taxon>Bacillati</taxon>
        <taxon>Actinomycetota</taxon>
        <taxon>Actinomycetes</taxon>
        <taxon>Kitasatosporales</taxon>
        <taxon>Streptomycetaceae</taxon>
        <taxon>Streptomyces</taxon>
    </lineage>
</organism>
<reference evidence="3 4" key="1">
    <citation type="submission" date="2024-10" db="EMBL/GenBank/DDBJ databases">
        <title>The Natural Products Discovery Center: Release of the First 8490 Sequenced Strains for Exploring Actinobacteria Biosynthetic Diversity.</title>
        <authorList>
            <person name="Kalkreuter E."/>
            <person name="Kautsar S.A."/>
            <person name="Yang D."/>
            <person name="Bader C.D."/>
            <person name="Teijaro C.N."/>
            <person name="Fluegel L."/>
            <person name="Davis C.M."/>
            <person name="Simpson J.R."/>
            <person name="Lauterbach L."/>
            <person name="Steele A.D."/>
            <person name="Gui C."/>
            <person name="Meng S."/>
            <person name="Li G."/>
            <person name="Viehrig K."/>
            <person name="Ye F."/>
            <person name="Su P."/>
            <person name="Kiefer A.F."/>
            <person name="Nichols A."/>
            <person name="Cepeda A.J."/>
            <person name="Yan W."/>
            <person name="Fan B."/>
            <person name="Jiang Y."/>
            <person name="Adhikari A."/>
            <person name="Zheng C.-J."/>
            <person name="Schuster L."/>
            <person name="Cowan T.M."/>
            <person name="Smanski M.J."/>
            <person name="Chevrette M.G."/>
            <person name="De Carvalho L.P.S."/>
            <person name="Shen B."/>
        </authorList>
    </citation>
    <scope>NUCLEOTIDE SEQUENCE [LARGE SCALE GENOMIC DNA]</scope>
    <source>
        <strain evidence="3 4">NPDC005497</strain>
    </source>
</reference>
<dbReference type="InterPro" id="IPR006311">
    <property type="entry name" value="TAT_signal"/>
</dbReference>
<keyword evidence="4" id="KW-1185">Reference proteome</keyword>
<evidence type="ECO:0000259" key="2">
    <source>
        <dbReference type="Pfam" id="PF08332"/>
    </source>
</evidence>
<sequence length="175" mass="19154">MDRRPARRRTAIAATATAVLAAGTFALGVGVAGADAQSKSRKHAEPVTKAQVLGLFDDWNAALQTGDPKKVADLYAKDAVLLPTVSNQVRTDRAGIVDYFEHFLQNKPVGTKVESVVNVLDRDTVIDTGVYEFTLTDHETGEKRTVEARYTYAYERQPGGKWLIVNHHSSKMPQG</sequence>
<evidence type="ECO:0000313" key="3">
    <source>
        <dbReference type="EMBL" id="MFF0004592.1"/>
    </source>
</evidence>
<evidence type="ECO:0000256" key="1">
    <source>
        <dbReference type="SAM" id="SignalP"/>
    </source>
</evidence>
<dbReference type="InterPro" id="IPR013543">
    <property type="entry name" value="Ca/CaM-dep_prot_kinase-assoc"/>
</dbReference>
<dbReference type="InterPro" id="IPR016887">
    <property type="entry name" value="UCP028470_steroid_isom-rel"/>
</dbReference>
<keyword evidence="1" id="KW-0732">Signal</keyword>
<gene>
    <name evidence="3" type="ORF">ACFYQT_14290</name>
</gene>
<dbReference type="RefSeq" id="WP_362045232.1">
    <property type="nucleotide sequence ID" value="NZ_JBEXWN010000001.1"/>
</dbReference>
<dbReference type="SUPFAM" id="SSF54427">
    <property type="entry name" value="NTF2-like"/>
    <property type="match status" value="1"/>
</dbReference>
<dbReference type="Pfam" id="PF08332">
    <property type="entry name" value="CaMKII_AD"/>
    <property type="match status" value="1"/>
</dbReference>
<dbReference type="InterPro" id="IPR032710">
    <property type="entry name" value="NTF2-like_dom_sf"/>
</dbReference>